<protein>
    <submittedName>
        <fullName evidence="2">Uncharacterized protein</fullName>
    </submittedName>
</protein>
<comment type="caution">
    <text evidence="2">The sequence shown here is derived from an EMBL/GenBank/DDBJ whole genome shotgun (WGS) entry which is preliminary data.</text>
</comment>
<name>A0A1H0SFA9_9HYPH</name>
<organism evidence="2 3">
    <name type="scientific">Filomicrobium insigne</name>
    <dbReference type="NCBI Taxonomy" id="418854"/>
    <lineage>
        <taxon>Bacteria</taxon>
        <taxon>Pseudomonadati</taxon>
        <taxon>Pseudomonadota</taxon>
        <taxon>Alphaproteobacteria</taxon>
        <taxon>Hyphomicrobiales</taxon>
        <taxon>Hyphomicrobiaceae</taxon>
        <taxon>Filomicrobium</taxon>
    </lineage>
</organism>
<feature type="region of interest" description="Disordered" evidence="1">
    <location>
        <begin position="60"/>
        <end position="95"/>
    </location>
</feature>
<evidence type="ECO:0000256" key="1">
    <source>
        <dbReference type="SAM" id="MobiDB-lite"/>
    </source>
</evidence>
<sequence>MSDNWYSPADGLPPLGVRVEVLWRGRTFKAARIARKGGRGHVWMTTTEWVAWTDWVDGAPRRKHDRRSSPLPVMLPDDGLPGVPRHGDDALGPDPDAWRPENPATWKMPLPEPIHGIQAGRMWSSRTRFAAVEEAESAELAREMEADRETARAQGARHGADGETRTRWWLDPTRVTYSPPGLVSIAEAEARVSRAILTDGLTGFRHWQQDVRTSRALADITADGLGDDDDIADRVARFDPLPQDIEDYLTAMGWFAQLCVANRSYGYVFGDFTTAQLALVWRARGRSWRSIAGDLCVSDDTTHRNFAEGLVRVHRAANGRPAAGTVSVHAERAALADRDRQIGRRAA</sequence>
<gene>
    <name evidence="2" type="ORF">SAMN04488061_2852</name>
</gene>
<proteinExistence type="predicted"/>
<reference evidence="2 3" key="1">
    <citation type="submission" date="2016-10" db="EMBL/GenBank/DDBJ databases">
        <authorList>
            <person name="Varghese N."/>
            <person name="Submissions S."/>
        </authorList>
    </citation>
    <scope>NUCLEOTIDE SEQUENCE [LARGE SCALE GENOMIC DNA]</scope>
    <source>
        <strain evidence="2 3">CGMCC 1.6497</strain>
    </source>
</reference>
<dbReference type="RefSeq" id="WP_090229632.1">
    <property type="nucleotide sequence ID" value="NZ_FNJC01000004.1"/>
</dbReference>
<accession>A0A1H0SFA9</accession>
<keyword evidence="3" id="KW-1185">Reference proteome</keyword>
<evidence type="ECO:0000313" key="3">
    <source>
        <dbReference type="Proteomes" id="UP000198795"/>
    </source>
</evidence>
<dbReference type="Proteomes" id="UP000198795">
    <property type="component" value="Unassembled WGS sequence"/>
</dbReference>
<dbReference type="EMBL" id="FNJC01000004">
    <property type="protein sequence ID" value="SDP39856.1"/>
    <property type="molecule type" value="Genomic_DNA"/>
</dbReference>
<evidence type="ECO:0000313" key="2">
    <source>
        <dbReference type="EMBL" id="SDP39856.1"/>
    </source>
</evidence>